<proteinExistence type="predicted"/>
<reference evidence="1" key="1">
    <citation type="submission" date="2020-08" db="EMBL/GenBank/DDBJ databases">
        <title>Multicomponent nature underlies the extraordinary mechanical properties of spider dragline silk.</title>
        <authorList>
            <person name="Kono N."/>
            <person name="Nakamura H."/>
            <person name="Mori M."/>
            <person name="Yoshida Y."/>
            <person name="Ohtoshi R."/>
            <person name="Malay A.D."/>
            <person name="Moran D.A.P."/>
            <person name="Tomita M."/>
            <person name="Numata K."/>
            <person name="Arakawa K."/>
        </authorList>
    </citation>
    <scope>NUCLEOTIDE SEQUENCE</scope>
</reference>
<dbReference type="Proteomes" id="UP000886998">
    <property type="component" value="Unassembled WGS sequence"/>
</dbReference>
<gene>
    <name evidence="1" type="ORF">TNIN_259631</name>
</gene>
<dbReference type="Gene3D" id="3.30.420.10">
    <property type="entry name" value="Ribonuclease H-like superfamily/Ribonuclease H"/>
    <property type="match status" value="1"/>
</dbReference>
<evidence type="ECO:0000313" key="2">
    <source>
        <dbReference type="Proteomes" id="UP000886998"/>
    </source>
</evidence>
<sequence>MPAPLLDLRQRGATRNDQIFVVPRKLTTVRKLGFETLEHLSYRPDLAPSEFYLFGELKEALRGCRFTLDMDVRDGCKSGFTTTYETCDLFLPEWGI</sequence>
<comment type="caution">
    <text evidence="1">The sequence shown here is derived from an EMBL/GenBank/DDBJ whole genome shotgun (WGS) entry which is preliminary data.</text>
</comment>
<dbReference type="GO" id="GO:0003676">
    <property type="term" value="F:nucleic acid binding"/>
    <property type="evidence" value="ECO:0007669"/>
    <property type="project" value="InterPro"/>
</dbReference>
<keyword evidence="2" id="KW-1185">Reference proteome</keyword>
<dbReference type="InterPro" id="IPR036397">
    <property type="entry name" value="RNaseH_sf"/>
</dbReference>
<dbReference type="EMBL" id="BMAV01014862">
    <property type="protein sequence ID" value="GFY63609.1"/>
    <property type="molecule type" value="Genomic_DNA"/>
</dbReference>
<organism evidence="1 2">
    <name type="scientific">Trichonephila inaurata madagascariensis</name>
    <dbReference type="NCBI Taxonomy" id="2747483"/>
    <lineage>
        <taxon>Eukaryota</taxon>
        <taxon>Metazoa</taxon>
        <taxon>Ecdysozoa</taxon>
        <taxon>Arthropoda</taxon>
        <taxon>Chelicerata</taxon>
        <taxon>Arachnida</taxon>
        <taxon>Araneae</taxon>
        <taxon>Araneomorphae</taxon>
        <taxon>Entelegynae</taxon>
        <taxon>Araneoidea</taxon>
        <taxon>Nephilidae</taxon>
        <taxon>Trichonephila</taxon>
        <taxon>Trichonephila inaurata</taxon>
    </lineage>
</organism>
<name>A0A8X6Y293_9ARAC</name>
<accession>A0A8X6Y293</accession>
<protein>
    <submittedName>
        <fullName evidence="1">Uncharacterized protein</fullName>
    </submittedName>
</protein>
<dbReference type="AlphaFoldDB" id="A0A8X6Y293"/>
<evidence type="ECO:0000313" key="1">
    <source>
        <dbReference type="EMBL" id="GFY63609.1"/>
    </source>
</evidence>
<dbReference type="OrthoDB" id="6118231at2759"/>